<evidence type="ECO:0000313" key="9">
    <source>
        <dbReference type="EnsemblMetazoa" id="HelroP79315"/>
    </source>
</evidence>
<dbReference type="eggNOG" id="KOG2884">
    <property type="taxonomic scope" value="Eukaryota"/>
</dbReference>
<evidence type="ECO:0000313" key="10">
    <source>
        <dbReference type="Proteomes" id="UP000015101"/>
    </source>
</evidence>
<evidence type="ECO:0000256" key="5">
    <source>
        <dbReference type="ARBA" id="ARBA00044341"/>
    </source>
</evidence>
<dbReference type="Gene3D" id="1.10.287.3990">
    <property type="match status" value="1"/>
</dbReference>
<reference evidence="8 10" key="2">
    <citation type="journal article" date="2013" name="Nature">
        <title>Insights into bilaterian evolution from three spiralian genomes.</title>
        <authorList>
            <person name="Simakov O."/>
            <person name="Marletaz F."/>
            <person name="Cho S.J."/>
            <person name="Edsinger-Gonzales E."/>
            <person name="Havlak P."/>
            <person name="Hellsten U."/>
            <person name="Kuo D.H."/>
            <person name="Larsson T."/>
            <person name="Lv J."/>
            <person name="Arendt D."/>
            <person name="Savage R."/>
            <person name="Osoegawa K."/>
            <person name="de Jong P."/>
            <person name="Grimwood J."/>
            <person name="Chapman J.A."/>
            <person name="Shapiro H."/>
            <person name="Aerts A."/>
            <person name="Otillar R.P."/>
            <person name="Terry A.Y."/>
            <person name="Boore J.L."/>
            <person name="Grigoriev I.V."/>
            <person name="Lindberg D.R."/>
            <person name="Seaver E.C."/>
            <person name="Weisblat D.A."/>
            <person name="Putnam N.H."/>
            <person name="Rokhsar D.S."/>
        </authorList>
    </citation>
    <scope>NUCLEOTIDE SEQUENCE</scope>
</reference>
<reference evidence="9" key="3">
    <citation type="submission" date="2015-06" db="UniProtKB">
        <authorList>
            <consortium name="EnsemblMetazoa"/>
        </authorList>
    </citation>
    <scope>IDENTIFICATION</scope>
</reference>
<organism evidence="9 10">
    <name type="scientific">Helobdella robusta</name>
    <name type="common">Californian leech</name>
    <dbReference type="NCBI Taxonomy" id="6412"/>
    <lineage>
        <taxon>Eukaryota</taxon>
        <taxon>Metazoa</taxon>
        <taxon>Spiralia</taxon>
        <taxon>Lophotrochozoa</taxon>
        <taxon>Annelida</taxon>
        <taxon>Clitellata</taxon>
        <taxon>Hirudinea</taxon>
        <taxon>Rhynchobdellida</taxon>
        <taxon>Glossiphoniidae</taxon>
        <taxon>Helobdella</taxon>
    </lineage>
</organism>
<reference evidence="10" key="1">
    <citation type="submission" date="2012-12" db="EMBL/GenBank/DDBJ databases">
        <authorList>
            <person name="Hellsten U."/>
            <person name="Grimwood J."/>
            <person name="Chapman J.A."/>
            <person name="Shapiro H."/>
            <person name="Aerts A."/>
            <person name="Otillar R.P."/>
            <person name="Terry A.Y."/>
            <person name="Boore J.L."/>
            <person name="Simakov O."/>
            <person name="Marletaz F."/>
            <person name="Cho S.-J."/>
            <person name="Edsinger-Gonzales E."/>
            <person name="Havlak P."/>
            <person name="Kuo D.-H."/>
            <person name="Larsson T."/>
            <person name="Lv J."/>
            <person name="Arendt D."/>
            <person name="Savage R."/>
            <person name="Osoegawa K."/>
            <person name="de Jong P."/>
            <person name="Lindberg D.R."/>
            <person name="Seaver E.C."/>
            <person name="Weisblat D.A."/>
            <person name="Putnam N.H."/>
            <person name="Grigoriev I.V."/>
            <person name="Rokhsar D.S."/>
        </authorList>
    </citation>
    <scope>NUCLEOTIDE SEQUENCE</scope>
</reference>
<dbReference type="InterPro" id="IPR049590">
    <property type="entry name" value="PSMD4_RAZUL-like"/>
</dbReference>
<dbReference type="OrthoDB" id="1731724at2759"/>
<name>T1G3M6_HELRO</name>
<dbReference type="PANTHER" id="PTHR10223:SF0">
    <property type="entry name" value="26S PROTEASOME NON-ATPASE REGULATORY SUBUNIT 4"/>
    <property type="match status" value="1"/>
</dbReference>
<feature type="compositionally biased region" description="Basic and acidic residues" evidence="6">
    <location>
        <begin position="367"/>
        <end position="382"/>
    </location>
</feature>
<dbReference type="RefSeq" id="XP_009017644.1">
    <property type="nucleotide sequence ID" value="XM_009019396.1"/>
</dbReference>
<dbReference type="CTD" id="20215674"/>
<dbReference type="KEGG" id="hro:HELRODRAFT_79315"/>
<dbReference type="OMA" id="QMSMQDQ"/>
<evidence type="ECO:0000259" key="7">
    <source>
        <dbReference type="PROSITE" id="PS50234"/>
    </source>
</evidence>
<dbReference type="SUPFAM" id="SSF53300">
    <property type="entry name" value="vWA-like"/>
    <property type="match status" value="1"/>
</dbReference>
<gene>
    <name evidence="9" type="primary">20215674</name>
    <name evidence="8" type="ORF">HELRODRAFT_79315</name>
</gene>
<feature type="domain" description="VWFA" evidence="7">
    <location>
        <begin position="1"/>
        <end position="184"/>
    </location>
</feature>
<dbReference type="InterPro" id="IPR027040">
    <property type="entry name" value="PSMD4"/>
</dbReference>
<evidence type="ECO:0000256" key="4">
    <source>
        <dbReference type="ARBA" id="ARBA00022942"/>
    </source>
</evidence>
<dbReference type="InterPro" id="IPR036465">
    <property type="entry name" value="vWFA_dom_sf"/>
</dbReference>
<dbReference type="CDD" id="cd01452">
    <property type="entry name" value="VWA_26S_proteasome_subunit"/>
    <property type="match status" value="1"/>
</dbReference>
<dbReference type="FunCoup" id="T1G3M6">
    <property type="interactions" value="1799"/>
</dbReference>
<dbReference type="GO" id="GO:0031593">
    <property type="term" value="F:polyubiquitin modification-dependent protein binding"/>
    <property type="evidence" value="ECO:0000318"/>
    <property type="project" value="GO_Central"/>
</dbReference>
<proteinExistence type="inferred from homology"/>
<dbReference type="EMBL" id="KB096502">
    <property type="protein sequence ID" value="ESO04375.1"/>
    <property type="molecule type" value="Genomic_DNA"/>
</dbReference>
<dbReference type="GO" id="GO:0008540">
    <property type="term" value="C:proteasome regulatory particle, base subcomplex"/>
    <property type="evidence" value="ECO:0000318"/>
    <property type="project" value="GO_Central"/>
</dbReference>
<evidence type="ECO:0000256" key="2">
    <source>
        <dbReference type="ARBA" id="ARBA00014934"/>
    </source>
</evidence>
<dbReference type="Gene3D" id="3.40.50.410">
    <property type="entry name" value="von Willebrand factor, type A domain"/>
    <property type="match status" value="1"/>
</dbReference>
<feature type="region of interest" description="Disordered" evidence="6">
    <location>
        <begin position="345"/>
        <end position="382"/>
    </location>
</feature>
<dbReference type="PROSITE" id="PS50330">
    <property type="entry name" value="UIM"/>
    <property type="match status" value="2"/>
</dbReference>
<dbReference type="GO" id="GO:0043161">
    <property type="term" value="P:proteasome-mediated ubiquitin-dependent protein catabolic process"/>
    <property type="evidence" value="ECO:0000318"/>
    <property type="project" value="GO_Central"/>
</dbReference>
<evidence type="ECO:0000313" key="8">
    <source>
        <dbReference type="EMBL" id="ESO04375.1"/>
    </source>
</evidence>
<dbReference type="SMART" id="SM00726">
    <property type="entry name" value="UIM"/>
    <property type="match status" value="3"/>
</dbReference>
<dbReference type="GeneID" id="20215674"/>
<dbReference type="InParanoid" id="T1G3M6"/>
<accession>T1G3M6</accession>
<evidence type="ECO:0000256" key="1">
    <source>
        <dbReference type="ARBA" id="ARBA00005574"/>
    </source>
</evidence>
<evidence type="ECO:0000256" key="3">
    <source>
        <dbReference type="ARBA" id="ARBA00022737"/>
    </source>
</evidence>
<dbReference type="InterPro" id="IPR003903">
    <property type="entry name" value="UIM_dom"/>
</dbReference>
<dbReference type="GO" id="GO:0005829">
    <property type="term" value="C:cytosol"/>
    <property type="evidence" value="ECO:0000318"/>
    <property type="project" value="GO_Central"/>
</dbReference>
<protein>
    <recommendedName>
        <fullName evidence="2">26S proteasome non-ATPase regulatory subunit 4</fullName>
    </recommendedName>
    <alternativeName>
        <fullName evidence="5">26S proteasome regulatory subunit RPN10</fullName>
    </alternativeName>
</protein>
<dbReference type="Proteomes" id="UP000015101">
    <property type="component" value="Unassembled WGS sequence"/>
</dbReference>
<dbReference type="FunFam" id="1.10.287.3990:FF:000007">
    <property type="entry name" value="26S proteasome non-ATPase regulatory subunit 4-like protein"/>
    <property type="match status" value="1"/>
</dbReference>
<dbReference type="GO" id="GO:0005634">
    <property type="term" value="C:nucleus"/>
    <property type="evidence" value="ECO:0000318"/>
    <property type="project" value="GO_Central"/>
</dbReference>
<dbReference type="Gene3D" id="6.10.250.1800">
    <property type="match status" value="1"/>
</dbReference>
<comment type="similarity">
    <text evidence="1">Belongs to the proteasome subunit S5A family.</text>
</comment>
<dbReference type="STRING" id="6412.T1G3M6"/>
<dbReference type="PROSITE" id="PS50234">
    <property type="entry name" value="VWFA"/>
    <property type="match status" value="1"/>
</dbReference>
<dbReference type="FunFam" id="3.40.50.410:FF:000005">
    <property type="entry name" value="26S proteasome non-ATPase regulatory subunit 4"/>
    <property type="match status" value="1"/>
</dbReference>
<dbReference type="EMBL" id="AMQM01004336">
    <property type="status" value="NOT_ANNOTATED_CDS"/>
    <property type="molecule type" value="Genomic_DNA"/>
</dbReference>
<dbReference type="EnsemblMetazoa" id="HelroT79315">
    <property type="protein sequence ID" value="HelroP79315"/>
    <property type="gene ID" value="HelroG79315"/>
</dbReference>
<dbReference type="SMART" id="SM00327">
    <property type="entry name" value="VWA"/>
    <property type="match status" value="1"/>
</dbReference>
<dbReference type="PANTHER" id="PTHR10223">
    <property type="entry name" value="26S PROTEASOME NON-ATPASE REGULATORY SUBUNIT 4"/>
    <property type="match status" value="1"/>
</dbReference>
<keyword evidence="4" id="KW-0647">Proteasome</keyword>
<dbReference type="Pfam" id="PF02809">
    <property type="entry name" value="UIM"/>
    <property type="match status" value="3"/>
</dbReference>
<evidence type="ECO:0000256" key="6">
    <source>
        <dbReference type="SAM" id="MobiDB-lite"/>
    </source>
</evidence>
<dbReference type="HOGENOM" id="CLU_033293_0_0_1"/>
<keyword evidence="10" id="KW-1185">Reference proteome</keyword>
<dbReference type="AlphaFoldDB" id="T1G3M6"/>
<dbReference type="Pfam" id="PF13519">
    <property type="entry name" value="VWA_2"/>
    <property type="match status" value="1"/>
</dbReference>
<dbReference type="InterPro" id="IPR002035">
    <property type="entry name" value="VWF_A"/>
</dbReference>
<dbReference type="CDD" id="cd22297">
    <property type="entry name" value="PSMD4_RAZUL"/>
    <property type="match status" value="1"/>
</dbReference>
<sequence>MIKNSVDSSDYMRNGDFLPTRLHAQQDAVNLVCHSKTRSNPENNVGLITLSRNTEVLVTLTSDVAKLLAKLHQLRPKGDINFVSGIRVAHLVLKHRQGKNHKMRIIAFIGSPIEDSEKELVKLGKKLRKEKVNVDVINFGEESYNTEKLTAFINAINGSDGSGSHLVTVPSGPLLSDALLSSPVIVGEDGAGGISSGYEFGVDPNEDPELALALRVSMEEQRAHQEEEARRAARNAARTVVSTIQEEASDELLLKQALEMSMQNNAEKQENVPTTSKSISDMTEDEQMAFALKMSMEGATKLFHQQLSHIFVDLEKAFDREETKMEEDDMTEVLNDTDFLRSVLEGLPGVDPQSEAVKEAVSQLSKNNEEPEKKNSKKKDDK</sequence>
<keyword evidence="3" id="KW-0677">Repeat</keyword>